<evidence type="ECO:0000259" key="2">
    <source>
        <dbReference type="PROSITE" id="PS50943"/>
    </source>
</evidence>
<dbReference type="PANTHER" id="PTHR46558:SF11">
    <property type="entry name" value="HTH-TYPE TRANSCRIPTIONAL REGULATOR XRE"/>
    <property type="match status" value="1"/>
</dbReference>
<dbReference type="Pfam" id="PF01381">
    <property type="entry name" value="HTH_3"/>
    <property type="match status" value="1"/>
</dbReference>
<dbReference type="AlphaFoldDB" id="A0A7G9WJD7"/>
<dbReference type="GO" id="GO:0003677">
    <property type="term" value="F:DNA binding"/>
    <property type="evidence" value="ECO:0007669"/>
    <property type="project" value="UniProtKB-KW"/>
</dbReference>
<feature type="domain" description="HTH cro/C1-type" evidence="2">
    <location>
        <begin position="124"/>
        <end position="179"/>
    </location>
</feature>
<dbReference type="CDD" id="cd00093">
    <property type="entry name" value="HTH_XRE"/>
    <property type="match status" value="1"/>
</dbReference>
<dbReference type="SUPFAM" id="SSF47413">
    <property type="entry name" value="lambda repressor-like DNA-binding domains"/>
    <property type="match status" value="1"/>
</dbReference>
<dbReference type="InterPro" id="IPR010982">
    <property type="entry name" value="Lambda_DNA-bd_dom_sf"/>
</dbReference>
<keyword evidence="1" id="KW-0238">DNA-binding</keyword>
<dbReference type="InterPro" id="IPR001387">
    <property type="entry name" value="Cro/C1-type_HTH"/>
</dbReference>
<dbReference type="EMBL" id="CP060696">
    <property type="protein sequence ID" value="QNO18799.1"/>
    <property type="molecule type" value="Genomic_DNA"/>
</dbReference>
<keyword evidence="4" id="KW-1185">Reference proteome</keyword>
<dbReference type="Proteomes" id="UP000516046">
    <property type="component" value="Chromosome"/>
</dbReference>
<proteinExistence type="predicted"/>
<reference evidence="3 4" key="1">
    <citation type="submission" date="2020-08" db="EMBL/GenBank/DDBJ databases">
        <authorList>
            <person name="Ren C."/>
            <person name="Gu Y."/>
            <person name="Xu Y."/>
        </authorList>
    </citation>
    <scope>NUCLEOTIDE SEQUENCE [LARGE SCALE GENOMIC DNA]</scope>
    <source>
        <strain evidence="3 4">LBM18003</strain>
    </source>
</reference>
<dbReference type="Gene3D" id="1.10.260.40">
    <property type="entry name" value="lambda repressor-like DNA-binding domains"/>
    <property type="match status" value="1"/>
</dbReference>
<evidence type="ECO:0000256" key="1">
    <source>
        <dbReference type="ARBA" id="ARBA00023125"/>
    </source>
</evidence>
<accession>A0A7G9WJD7</accession>
<protein>
    <submittedName>
        <fullName evidence="3">Helix-turn-helix transcriptional regulator</fullName>
    </submittedName>
</protein>
<dbReference type="RefSeq" id="WP_212507866.1">
    <property type="nucleotide sequence ID" value="NZ_CP060696.1"/>
</dbReference>
<sequence>MNNVIRMRICRQCGRQFLGGPHAWYCPECRAERKREQTNRCKRDGAVRKLGSIDHCQICGKEYIVEGGLQRYCASCAAKHLKEVDNAASLEYKKKNPEKIKKANVEFLQRNDGRMRKVLWQNRIKQLRTSAKITQRELGEAIGSSQSHVSQWELGTRRPDEKNYEKICNFFQVESLERK</sequence>
<dbReference type="KEGG" id="caml:H6X83_03965"/>
<dbReference type="PROSITE" id="PS50943">
    <property type="entry name" value="HTH_CROC1"/>
    <property type="match status" value="1"/>
</dbReference>
<name>A0A7G9WJD7_9FIRM</name>
<gene>
    <name evidence="3" type="ORF">H6X83_03965</name>
</gene>
<evidence type="ECO:0000313" key="4">
    <source>
        <dbReference type="Proteomes" id="UP000516046"/>
    </source>
</evidence>
<organism evidence="3 4">
    <name type="scientific">Caproicibacterium amylolyticum</name>
    <dbReference type="NCBI Taxonomy" id="2766537"/>
    <lineage>
        <taxon>Bacteria</taxon>
        <taxon>Bacillati</taxon>
        <taxon>Bacillota</taxon>
        <taxon>Clostridia</taxon>
        <taxon>Eubacteriales</taxon>
        <taxon>Oscillospiraceae</taxon>
        <taxon>Caproicibacterium</taxon>
    </lineage>
</organism>
<dbReference type="SMART" id="SM00530">
    <property type="entry name" value="HTH_XRE"/>
    <property type="match status" value="1"/>
</dbReference>
<evidence type="ECO:0000313" key="3">
    <source>
        <dbReference type="EMBL" id="QNO18799.1"/>
    </source>
</evidence>
<dbReference type="PANTHER" id="PTHR46558">
    <property type="entry name" value="TRACRIPTIONAL REGULATORY PROTEIN-RELATED-RELATED"/>
    <property type="match status" value="1"/>
</dbReference>